<reference evidence="3" key="1">
    <citation type="submission" date="2022-06" db="EMBL/GenBank/DDBJ databases">
        <title>Nostosin G and Spiroidesin B from the Cyanobacterium Dolichospermum sp. NIES-1697.</title>
        <authorList>
            <person name="Phan C.-S."/>
            <person name="Mehjabin J.J."/>
            <person name="Anas A.R.J."/>
            <person name="Hayasaka M."/>
            <person name="Onoki R."/>
            <person name="Wang J."/>
            <person name="Umezawa T."/>
            <person name="Washio K."/>
            <person name="Morikawa M."/>
            <person name="Okino T."/>
        </authorList>
    </citation>
    <scope>NUCLEOTIDE SEQUENCE</scope>
    <source>
        <strain evidence="3">NIES-1697</strain>
    </source>
</reference>
<gene>
    <name evidence="3" type="ORF">NG743_12560</name>
</gene>
<accession>A0ABY5M5D1</accession>
<keyword evidence="1" id="KW-0812">Transmembrane</keyword>
<keyword evidence="1" id="KW-1133">Transmembrane helix</keyword>
<evidence type="ECO:0000313" key="3">
    <source>
        <dbReference type="EMBL" id="UUO17971.1"/>
    </source>
</evidence>
<evidence type="ECO:0000313" key="4">
    <source>
        <dbReference type="Proteomes" id="UP001057561"/>
    </source>
</evidence>
<dbReference type="InterPro" id="IPR027383">
    <property type="entry name" value="Znf_put"/>
</dbReference>
<dbReference type="EMBL" id="CP099464">
    <property type="protein sequence ID" value="UUO17971.1"/>
    <property type="molecule type" value="Genomic_DNA"/>
</dbReference>
<keyword evidence="4" id="KW-1185">Reference proteome</keyword>
<organism evidence="3 4">
    <name type="scientific">Dolichospermum heterosporum TAC447</name>
    <dbReference type="NCBI Taxonomy" id="747523"/>
    <lineage>
        <taxon>Bacteria</taxon>
        <taxon>Bacillati</taxon>
        <taxon>Cyanobacteriota</taxon>
        <taxon>Cyanophyceae</taxon>
        <taxon>Nostocales</taxon>
        <taxon>Aphanizomenonaceae</taxon>
        <taxon>Dolichospermum</taxon>
        <taxon>Dolichospermum heterosporum</taxon>
    </lineage>
</organism>
<proteinExistence type="predicted"/>
<dbReference type="Proteomes" id="UP001057561">
    <property type="component" value="Chromosome"/>
</dbReference>
<feature type="transmembrane region" description="Helical" evidence="1">
    <location>
        <begin position="104"/>
        <end position="125"/>
    </location>
</feature>
<sequence>MLRTVNENIYFLPLRSKNESTGTINMEKRDCFELLSAYLDGEVTATERRQVEEWLLTDASIKCLYKRLLNLRKGLHNIPVPANSQSSEATINQVLVRVNRRYRLNWMLGSAAALACILGTISGLWPSNSRMLEIATTQPTELTPTAADSPLMVALNNPVIEIPKTAVAPSEKPVNNLN</sequence>
<keyword evidence="1" id="KW-0472">Membrane</keyword>
<evidence type="ECO:0000259" key="2">
    <source>
        <dbReference type="Pfam" id="PF13490"/>
    </source>
</evidence>
<evidence type="ECO:0000256" key="1">
    <source>
        <dbReference type="SAM" id="Phobius"/>
    </source>
</evidence>
<dbReference type="Pfam" id="PF13490">
    <property type="entry name" value="zf-HC2"/>
    <property type="match status" value="1"/>
</dbReference>
<name>A0ABY5M5D1_9CYAN</name>
<feature type="domain" description="Putative zinc-finger" evidence="2">
    <location>
        <begin position="29"/>
        <end position="53"/>
    </location>
</feature>
<protein>
    <submittedName>
        <fullName evidence="3">Zf-HC2 domain-containing protein</fullName>
    </submittedName>
</protein>